<feature type="compositionally biased region" description="Low complexity" evidence="1">
    <location>
        <begin position="296"/>
        <end position="306"/>
    </location>
</feature>
<protein>
    <submittedName>
        <fullName evidence="2">Uncharacterized protein</fullName>
    </submittedName>
</protein>
<feature type="compositionally biased region" description="Low complexity" evidence="1">
    <location>
        <begin position="77"/>
        <end position="102"/>
    </location>
</feature>
<evidence type="ECO:0000313" key="2">
    <source>
        <dbReference type="EMBL" id="CDZ97491.1"/>
    </source>
</evidence>
<feature type="compositionally biased region" description="Low complexity" evidence="1">
    <location>
        <begin position="225"/>
        <end position="243"/>
    </location>
</feature>
<feature type="compositionally biased region" description="Low complexity" evidence="1">
    <location>
        <begin position="385"/>
        <end position="399"/>
    </location>
</feature>
<sequence length="465" mass="48544">MSDGQPDGLVPLPRLPPRSKARLALGNSPSGSSTPVFHSTHSSRDDVVHIHIDDHDSVVDEGKIVDIHNNDGRLVESANLSPPLSSPSSASSVSSLQVRSSPEIPSPAEWKFPTSVPVHSSSPDLASKRSSIQSTFVPLSPEIDPSGPVPKRPASSGVYTPASFPGPSGSARRLSTPSTNKVEPNDAVRPPLSTSGSSSFFARSRSYLAYINPSSYLGPSSVDTSQAPSALASDLPSAQPAALGKGSISPSGVYTPVSYHEQQIRIASRNLTDPAVGSAFGGPAGFPLLSPRIISPSRGSISTSPSDPIGSGFFSQTDQGPLDYRARASSVESSLSVEESPLRVKKKTSNIARKPLPATLHADKEGEPAVDSGPEISSVQNELASSSVPSPPSSDSSKPVHLGGSQITESKPVVELTATSEIPPVVLPSHPDPLEGVGMSLLPNKEMRPMEVDRPTEEMVVGRVW</sequence>
<name>A0A0F7SFD2_PHARH</name>
<feature type="region of interest" description="Disordered" evidence="1">
    <location>
        <begin position="296"/>
        <end position="413"/>
    </location>
</feature>
<organism evidence="2">
    <name type="scientific">Phaffia rhodozyma</name>
    <name type="common">Yeast</name>
    <name type="synonym">Xanthophyllomyces dendrorhous</name>
    <dbReference type="NCBI Taxonomy" id="264483"/>
    <lineage>
        <taxon>Eukaryota</taxon>
        <taxon>Fungi</taxon>
        <taxon>Dikarya</taxon>
        <taxon>Basidiomycota</taxon>
        <taxon>Agaricomycotina</taxon>
        <taxon>Tremellomycetes</taxon>
        <taxon>Cystofilobasidiales</taxon>
        <taxon>Mrakiaceae</taxon>
        <taxon>Phaffia</taxon>
    </lineage>
</organism>
<feature type="region of interest" description="Disordered" evidence="1">
    <location>
        <begin position="1"/>
        <end position="42"/>
    </location>
</feature>
<feature type="compositionally biased region" description="Polar residues" evidence="1">
    <location>
        <begin position="173"/>
        <end position="182"/>
    </location>
</feature>
<feature type="compositionally biased region" description="Polar residues" evidence="1">
    <location>
        <begin position="117"/>
        <end position="137"/>
    </location>
</feature>
<proteinExistence type="predicted"/>
<dbReference type="AlphaFoldDB" id="A0A0F7SFD2"/>
<feature type="region of interest" description="Disordered" evidence="1">
    <location>
        <begin position="219"/>
        <end position="249"/>
    </location>
</feature>
<feature type="region of interest" description="Disordered" evidence="1">
    <location>
        <begin position="74"/>
        <end position="199"/>
    </location>
</feature>
<feature type="compositionally biased region" description="Low complexity" evidence="1">
    <location>
        <begin position="327"/>
        <end position="339"/>
    </location>
</feature>
<accession>A0A0F7SFD2</accession>
<feature type="region of interest" description="Disordered" evidence="1">
    <location>
        <begin position="436"/>
        <end position="465"/>
    </location>
</feature>
<reference evidence="2" key="1">
    <citation type="submission" date="2014-08" db="EMBL/GenBank/DDBJ databases">
        <authorList>
            <person name="Sharma Rahul"/>
            <person name="Thines Marco"/>
        </authorList>
    </citation>
    <scope>NUCLEOTIDE SEQUENCE</scope>
</reference>
<feature type="compositionally biased region" description="Basic and acidic residues" evidence="1">
    <location>
        <begin position="445"/>
        <end position="457"/>
    </location>
</feature>
<dbReference type="EMBL" id="LN483211">
    <property type="protein sequence ID" value="CDZ97491.1"/>
    <property type="molecule type" value="Genomic_DNA"/>
</dbReference>
<evidence type="ECO:0000256" key="1">
    <source>
        <dbReference type="SAM" id="MobiDB-lite"/>
    </source>
</evidence>
<feature type="compositionally biased region" description="Polar residues" evidence="1">
    <location>
        <begin position="375"/>
        <end position="384"/>
    </location>
</feature>
<feature type="compositionally biased region" description="Polar residues" evidence="1">
    <location>
        <begin position="27"/>
        <end position="40"/>
    </location>
</feature>